<dbReference type="Proteomes" id="UP001589795">
    <property type="component" value="Unassembled WGS sequence"/>
</dbReference>
<organism evidence="1 2">
    <name type="scientific">Paracoccus rhizosphaerae</name>
    <dbReference type="NCBI Taxonomy" id="1133347"/>
    <lineage>
        <taxon>Bacteria</taxon>
        <taxon>Pseudomonadati</taxon>
        <taxon>Pseudomonadota</taxon>
        <taxon>Alphaproteobacteria</taxon>
        <taxon>Rhodobacterales</taxon>
        <taxon>Paracoccaceae</taxon>
        <taxon>Paracoccus</taxon>
    </lineage>
</organism>
<sequence>MLTTWLNTNADLDYQPGEVPGPQDSSSKVGGLLRMKFSTRIDGDLPAEKMFQAIGDFTALERLLIGRGASVARIDPAREPGIGMGWNIGFDWRGRARSLRLAVTRFDRPELVTMVGRSEAIDVAVNATVVALSRAKSRLIFETEVRPRNMKARLMLQTAKLGKAQLDRRYHRRIREFVDQMSGEGA</sequence>
<reference evidence="1 2" key="1">
    <citation type="submission" date="2024-09" db="EMBL/GenBank/DDBJ databases">
        <authorList>
            <person name="Sun Q."/>
            <person name="Mori K."/>
        </authorList>
    </citation>
    <scope>NUCLEOTIDE SEQUENCE [LARGE SCALE GENOMIC DNA]</scope>
    <source>
        <strain evidence="1 2">CCM 7904</strain>
    </source>
</reference>
<evidence type="ECO:0000313" key="1">
    <source>
        <dbReference type="EMBL" id="MFC0200260.1"/>
    </source>
</evidence>
<keyword evidence="2" id="KW-1185">Reference proteome</keyword>
<name>A0ABV6CHN3_9RHOB</name>
<accession>A0ABV6CHN3</accession>
<gene>
    <name evidence="1" type="ORF">ACFFIZ_07970</name>
</gene>
<dbReference type="SUPFAM" id="SSF55961">
    <property type="entry name" value="Bet v1-like"/>
    <property type="match status" value="1"/>
</dbReference>
<comment type="caution">
    <text evidence="1">The sequence shown here is derived from an EMBL/GenBank/DDBJ whole genome shotgun (WGS) entry which is preliminary data.</text>
</comment>
<protein>
    <recommendedName>
        <fullName evidence="3">Polyketide cyclase / dehydrase and lipid transport</fullName>
    </recommendedName>
</protein>
<dbReference type="RefSeq" id="WP_265506213.1">
    <property type="nucleotide sequence ID" value="NZ_JAOTBE010000009.1"/>
</dbReference>
<evidence type="ECO:0008006" key="3">
    <source>
        <dbReference type="Google" id="ProtNLM"/>
    </source>
</evidence>
<evidence type="ECO:0000313" key="2">
    <source>
        <dbReference type="Proteomes" id="UP001589795"/>
    </source>
</evidence>
<proteinExistence type="predicted"/>
<dbReference type="EMBL" id="JBHLWQ010000066">
    <property type="protein sequence ID" value="MFC0200260.1"/>
    <property type="molecule type" value="Genomic_DNA"/>
</dbReference>